<organism evidence="1 2">
    <name type="scientific">Malus domestica</name>
    <name type="common">Apple</name>
    <name type="synonym">Pyrus malus</name>
    <dbReference type="NCBI Taxonomy" id="3750"/>
    <lineage>
        <taxon>Eukaryota</taxon>
        <taxon>Viridiplantae</taxon>
        <taxon>Streptophyta</taxon>
        <taxon>Embryophyta</taxon>
        <taxon>Tracheophyta</taxon>
        <taxon>Spermatophyta</taxon>
        <taxon>Magnoliopsida</taxon>
        <taxon>eudicotyledons</taxon>
        <taxon>Gunneridae</taxon>
        <taxon>Pentapetalae</taxon>
        <taxon>rosids</taxon>
        <taxon>fabids</taxon>
        <taxon>Rosales</taxon>
        <taxon>Rosaceae</taxon>
        <taxon>Amygdaloideae</taxon>
        <taxon>Maleae</taxon>
        <taxon>Malus</taxon>
    </lineage>
</organism>
<dbReference type="Proteomes" id="UP000290289">
    <property type="component" value="Chromosome 13"/>
</dbReference>
<dbReference type="EMBL" id="RDQH01000339">
    <property type="protein sequence ID" value="RXH78653.1"/>
    <property type="molecule type" value="Genomic_DNA"/>
</dbReference>
<proteinExistence type="predicted"/>
<keyword evidence="2" id="KW-1185">Reference proteome</keyword>
<evidence type="ECO:0000313" key="1">
    <source>
        <dbReference type="EMBL" id="RXH78653.1"/>
    </source>
</evidence>
<comment type="caution">
    <text evidence="1">The sequence shown here is derived from an EMBL/GenBank/DDBJ whole genome shotgun (WGS) entry which is preliminary data.</text>
</comment>
<accession>A0A498IBZ8</accession>
<sequence length="62" mass="7390">MVSRKVVPHIAIVELNKKSTIIHVDKTSQEISLQWFNLIELFKLHKRIDRDAELTVYTHSRY</sequence>
<evidence type="ECO:0000313" key="2">
    <source>
        <dbReference type="Proteomes" id="UP000290289"/>
    </source>
</evidence>
<gene>
    <name evidence="1" type="ORF">DVH24_002171</name>
</gene>
<name>A0A498IBZ8_MALDO</name>
<reference evidence="1 2" key="1">
    <citation type="submission" date="2018-10" db="EMBL/GenBank/DDBJ databases">
        <title>A high-quality apple genome assembly.</title>
        <authorList>
            <person name="Hu J."/>
        </authorList>
    </citation>
    <scope>NUCLEOTIDE SEQUENCE [LARGE SCALE GENOMIC DNA]</scope>
    <source>
        <strain evidence="2">cv. HFTH1</strain>
        <tissue evidence="1">Young leaf</tissue>
    </source>
</reference>
<dbReference type="AlphaFoldDB" id="A0A498IBZ8"/>
<protein>
    <submittedName>
        <fullName evidence="1">Uncharacterized protein</fullName>
    </submittedName>
</protein>